<evidence type="ECO:0000259" key="6">
    <source>
        <dbReference type="PROSITE" id="PS50893"/>
    </source>
</evidence>
<sequence>MASDANAVVSFKDAFKPRTSPPPEPTTRTAHLEVINVTMDYGSFRAVDNVSFALSRGERLALLGPSGCGKTTLINVIAGFNKHAVGHVRINGTDVSRRPAYRRDIGVVFQNYALFPHLTVEDNVYFGLKMRRVSKAKAKPAIDRAIELVRLEPFRGRYPHQLSGGQQQRAAIARAIAIEPEILLLDEPLSNLDAKLREQMRTDLLEILDELSITTILVTHDQAEALALADRVAVLNAGHVEQIARPIDAYENPKTQFVAGFLGESNAFDGTVQHRPDGTAAIQIGPQELTFAPRVEMPSGTKARVFIRAERLRVSRSRLATDNLMEARLKHAIYLGGEHRFVLESPIGVLMAVSSSESDLSNTYKTGEKVMVGCSAASLIVLPDDEG</sequence>
<dbReference type="SMART" id="SM00382">
    <property type="entry name" value="AAA"/>
    <property type="match status" value="1"/>
</dbReference>
<accession>A0A934MFM9</accession>
<dbReference type="InterPro" id="IPR017871">
    <property type="entry name" value="ABC_transporter-like_CS"/>
</dbReference>
<dbReference type="InterPro" id="IPR027417">
    <property type="entry name" value="P-loop_NTPase"/>
</dbReference>
<dbReference type="PANTHER" id="PTHR42781">
    <property type="entry name" value="SPERMIDINE/PUTRESCINE IMPORT ATP-BINDING PROTEIN POTA"/>
    <property type="match status" value="1"/>
</dbReference>
<gene>
    <name evidence="7" type="ORF">JCR33_08130</name>
</gene>
<evidence type="ECO:0000313" key="7">
    <source>
        <dbReference type="EMBL" id="MBJ3775648.1"/>
    </source>
</evidence>
<dbReference type="AlphaFoldDB" id="A0A934MFM9"/>
<keyword evidence="8" id="KW-1185">Reference proteome</keyword>
<dbReference type="GO" id="GO:0043190">
    <property type="term" value="C:ATP-binding cassette (ABC) transporter complex"/>
    <property type="evidence" value="ECO:0007669"/>
    <property type="project" value="InterPro"/>
</dbReference>
<dbReference type="Pfam" id="PF08402">
    <property type="entry name" value="TOBE_2"/>
    <property type="match status" value="1"/>
</dbReference>
<keyword evidence="2" id="KW-0813">Transport</keyword>
<dbReference type="PROSITE" id="PS50893">
    <property type="entry name" value="ABC_TRANSPORTER_2"/>
    <property type="match status" value="1"/>
</dbReference>
<proteinExistence type="inferred from homology"/>
<comment type="caution">
    <text evidence="7">The sequence shown here is derived from an EMBL/GenBank/DDBJ whole genome shotgun (WGS) entry which is preliminary data.</text>
</comment>
<dbReference type="GO" id="GO:0016887">
    <property type="term" value="F:ATP hydrolysis activity"/>
    <property type="evidence" value="ECO:0007669"/>
    <property type="project" value="InterPro"/>
</dbReference>
<keyword evidence="4 7" id="KW-0067">ATP-binding</keyword>
<reference evidence="7" key="1">
    <citation type="submission" date="2020-12" db="EMBL/GenBank/DDBJ databases">
        <title>Bacterial taxonomy.</title>
        <authorList>
            <person name="Pan X."/>
        </authorList>
    </citation>
    <scope>NUCLEOTIDE SEQUENCE</scope>
    <source>
        <strain evidence="7">B2012</strain>
    </source>
</reference>
<evidence type="ECO:0000256" key="2">
    <source>
        <dbReference type="ARBA" id="ARBA00022448"/>
    </source>
</evidence>
<dbReference type="RefSeq" id="WP_198881554.1">
    <property type="nucleotide sequence ID" value="NZ_JAEKJA010000006.1"/>
</dbReference>
<dbReference type="SUPFAM" id="SSF52540">
    <property type="entry name" value="P-loop containing nucleoside triphosphate hydrolases"/>
    <property type="match status" value="1"/>
</dbReference>
<keyword evidence="3" id="KW-0547">Nucleotide-binding</keyword>
<evidence type="ECO:0000256" key="3">
    <source>
        <dbReference type="ARBA" id="ARBA00022741"/>
    </source>
</evidence>
<evidence type="ECO:0000256" key="4">
    <source>
        <dbReference type="ARBA" id="ARBA00022840"/>
    </source>
</evidence>
<dbReference type="PANTHER" id="PTHR42781:SF4">
    <property type="entry name" value="SPERMIDINE_PUTRESCINE IMPORT ATP-BINDING PROTEIN POTA"/>
    <property type="match status" value="1"/>
</dbReference>
<dbReference type="InterPro" id="IPR050093">
    <property type="entry name" value="ABC_SmlMolc_Importer"/>
</dbReference>
<dbReference type="Pfam" id="PF00005">
    <property type="entry name" value="ABC_tran"/>
    <property type="match status" value="1"/>
</dbReference>
<organism evidence="7 8">
    <name type="scientific">Acuticoccus mangrovi</name>
    <dbReference type="NCBI Taxonomy" id="2796142"/>
    <lineage>
        <taxon>Bacteria</taxon>
        <taxon>Pseudomonadati</taxon>
        <taxon>Pseudomonadota</taxon>
        <taxon>Alphaproteobacteria</taxon>
        <taxon>Hyphomicrobiales</taxon>
        <taxon>Amorphaceae</taxon>
        <taxon>Acuticoccus</taxon>
    </lineage>
</organism>
<protein>
    <submittedName>
        <fullName evidence="7">ABC transporter ATP-binding protein</fullName>
    </submittedName>
</protein>
<dbReference type="FunFam" id="3.40.50.300:FF:000425">
    <property type="entry name" value="Probable ABC transporter, ATP-binding subunit"/>
    <property type="match status" value="1"/>
</dbReference>
<dbReference type="GO" id="GO:0022857">
    <property type="term" value="F:transmembrane transporter activity"/>
    <property type="evidence" value="ECO:0007669"/>
    <property type="project" value="InterPro"/>
</dbReference>
<comment type="similarity">
    <text evidence="1">Belongs to the ABC transporter superfamily.</text>
</comment>
<dbReference type="InterPro" id="IPR008995">
    <property type="entry name" value="Mo/tungstate-bd_C_term_dom"/>
</dbReference>
<dbReference type="InterPro" id="IPR013611">
    <property type="entry name" value="Transp-assoc_OB_typ2"/>
</dbReference>
<dbReference type="GO" id="GO:0005524">
    <property type="term" value="F:ATP binding"/>
    <property type="evidence" value="ECO:0007669"/>
    <property type="project" value="UniProtKB-KW"/>
</dbReference>
<name>A0A934MFM9_9HYPH</name>
<feature type="domain" description="ABC transporter" evidence="6">
    <location>
        <begin position="32"/>
        <end position="262"/>
    </location>
</feature>
<evidence type="ECO:0000256" key="5">
    <source>
        <dbReference type="SAM" id="MobiDB-lite"/>
    </source>
</evidence>
<dbReference type="Gene3D" id="3.40.50.300">
    <property type="entry name" value="P-loop containing nucleotide triphosphate hydrolases"/>
    <property type="match status" value="1"/>
</dbReference>
<dbReference type="InterPro" id="IPR003593">
    <property type="entry name" value="AAA+_ATPase"/>
</dbReference>
<dbReference type="SUPFAM" id="SSF50331">
    <property type="entry name" value="MOP-like"/>
    <property type="match status" value="1"/>
</dbReference>
<dbReference type="Gene3D" id="2.40.50.100">
    <property type="match status" value="1"/>
</dbReference>
<dbReference type="EMBL" id="JAEKJA010000006">
    <property type="protein sequence ID" value="MBJ3775648.1"/>
    <property type="molecule type" value="Genomic_DNA"/>
</dbReference>
<dbReference type="PROSITE" id="PS00211">
    <property type="entry name" value="ABC_TRANSPORTER_1"/>
    <property type="match status" value="1"/>
</dbReference>
<dbReference type="Proteomes" id="UP000609531">
    <property type="component" value="Unassembled WGS sequence"/>
</dbReference>
<evidence type="ECO:0000313" key="8">
    <source>
        <dbReference type="Proteomes" id="UP000609531"/>
    </source>
</evidence>
<evidence type="ECO:0000256" key="1">
    <source>
        <dbReference type="ARBA" id="ARBA00005417"/>
    </source>
</evidence>
<dbReference type="InterPro" id="IPR003439">
    <property type="entry name" value="ABC_transporter-like_ATP-bd"/>
</dbReference>
<feature type="region of interest" description="Disordered" evidence="5">
    <location>
        <begin position="1"/>
        <end position="27"/>
    </location>
</feature>
<dbReference type="GO" id="GO:0015697">
    <property type="term" value="P:quaternary ammonium group transport"/>
    <property type="evidence" value="ECO:0007669"/>
    <property type="project" value="UniProtKB-ARBA"/>
</dbReference>